<feature type="region of interest" description="Disordered" evidence="1">
    <location>
        <begin position="407"/>
        <end position="429"/>
    </location>
</feature>
<feature type="compositionally biased region" description="Low complexity" evidence="1">
    <location>
        <begin position="534"/>
        <end position="575"/>
    </location>
</feature>
<dbReference type="KEGG" id="cvn:111123797"/>
<feature type="compositionally biased region" description="Basic and acidic residues" evidence="1">
    <location>
        <begin position="185"/>
        <end position="194"/>
    </location>
</feature>
<feature type="region of interest" description="Disordered" evidence="1">
    <location>
        <begin position="527"/>
        <end position="638"/>
    </location>
</feature>
<reference evidence="4 5" key="1">
    <citation type="submission" date="2025-04" db="UniProtKB">
        <authorList>
            <consortium name="RefSeq"/>
        </authorList>
    </citation>
    <scope>IDENTIFICATION</scope>
    <source>
        <tissue evidence="4 5">Whole sample</tissue>
    </source>
</reference>
<keyword evidence="3" id="KW-1185">Reference proteome</keyword>
<feature type="compositionally biased region" description="Polar residues" evidence="1">
    <location>
        <begin position="592"/>
        <end position="601"/>
    </location>
</feature>
<gene>
    <name evidence="4 5" type="primary">LOC111123797</name>
</gene>
<protein>
    <submittedName>
        <fullName evidence="4 5">Mucin-22-like</fullName>
    </submittedName>
</protein>
<evidence type="ECO:0000313" key="4">
    <source>
        <dbReference type="RefSeq" id="XP_022322077.1"/>
    </source>
</evidence>
<sequence>MRINWILGILISICSTSHGQLPFELAPEELGNAEADFIDFVLSNPDLLFNAGLDSESTNTDTSQPQPTTPATTAAPNHIGTELPSTGTSHVDETTGNTDSTLGLVVENGMVRDPVTGKVTHVRDIHDGGLLEVIESEITGGHIIDSHTGELILLSEINDMLESAPTELVTPVTTVTLGTSGDSTTPDHSEHNHPEPSTTTPAREVPQGGTTPQKQIINGVIRDPVTGQITHIVDPHDGAHLEVIDSPIFGAHVFDPHSGDLIIAEDHALQHGTVDIQPQSPTVDTTTLKSITTTEEVTTTTETNTTTTVAPVTTTATTPAAITTAATTTMEPSTSTTATTTTEMKTTNPITTTTKAPVENTVKIAEATTPTKTEMTTETATLPTLHESHNLDSVKSEDFVQHGVYVNKFTPSPSGSNSVERQDTSTKRRKFGNMKGIYSVLDKYKSEYLKRRKDGKSNDGNSTSTPNLNTVLKWIERRKNLFKQVLQEKKHIEEEKKQNPKKQFQVLDLETYFPSLKRNKFGGLEARNKWRGATDSSKSQSSGGSSTTKITSGGNSAKEATSGSNSATRSTSSGSVEGGANRWRNPFLRNSAGGSENSGPSTDRRTGFQRLMATKLENQRKQTVGENQQVTPMPRNREDPLTLQATTQTPLQTTTVNNNNNDNRRRKKFNNFFRNKKPQFSRRSVNSQESMKKENSVGNYFKSLKDKVNDNTAATGQKSQTPETYVAGLARRLNNKIVARNPQNVQLRKDKWNKSYLAEQIST</sequence>
<dbReference type="GeneID" id="111123797"/>
<feature type="compositionally biased region" description="Low complexity" evidence="1">
    <location>
        <begin position="57"/>
        <end position="77"/>
    </location>
</feature>
<name>A0A8B8D1X4_CRAVI</name>
<feature type="chain" id="PRO_5044666222" evidence="2">
    <location>
        <begin position="20"/>
        <end position="763"/>
    </location>
</feature>
<feature type="signal peptide" evidence="2">
    <location>
        <begin position="1"/>
        <end position="19"/>
    </location>
</feature>
<dbReference type="RefSeq" id="XP_022322077.1">
    <property type="nucleotide sequence ID" value="XM_022466369.1"/>
</dbReference>
<evidence type="ECO:0000256" key="2">
    <source>
        <dbReference type="SAM" id="SignalP"/>
    </source>
</evidence>
<evidence type="ECO:0000313" key="3">
    <source>
        <dbReference type="Proteomes" id="UP000694844"/>
    </source>
</evidence>
<accession>A0A8B8D1X4</accession>
<keyword evidence="2" id="KW-0732">Signal</keyword>
<organism evidence="3 5">
    <name type="scientific">Crassostrea virginica</name>
    <name type="common">Eastern oyster</name>
    <dbReference type="NCBI Taxonomy" id="6565"/>
    <lineage>
        <taxon>Eukaryota</taxon>
        <taxon>Metazoa</taxon>
        <taxon>Spiralia</taxon>
        <taxon>Lophotrochozoa</taxon>
        <taxon>Mollusca</taxon>
        <taxon>Bivalvia</taxon>
        <taxon>Autobranchia</taxon>
        <taxon>Pteriomorphia</taxon>
        <taxon>Ostreida</taxon>
        <taxon>Ostreoidea</taxon>
        <taxon>Ostreidae</taxon>
        <taxon>Crassostrea</taxon>
    </lineage>
</organism>
<feature type="compositionally biased region" description="Polar residues" evidence="1">
    <location>
        <begin position="621"/>
        <end position="631"/>
    </location>
</feature>
<dbReference type="AlphaFoldDB" id="A0A8B8D1X4"/>
<proteinExistence type="predicted"/>
<evidence type="ECO:0000313" key="5">
    <source>
        <dbReference type="RefSeq" id="XP_022322078.1"/>
    </source>
</evidence>
<feature type="compositionally biased region" description="Polar residues" evidence="1">
    <location>
        <begin position="409"/>
        <end position="419"/>
    </location>
</feature>
<evidence type="ECO:0000256" key="1">
    <source>
        <dbReference type="SAM" id="MobiDB-lite"/>
    </source>
</evidence>
<dbReference type="RefSeq" id="XP_022322078.1">
    <property type="nucleotide sequence ID" value="XM_022466370.1"/>
</dbReference>
<dbReference type="OrthoDB" id="6158192at2759"/>
<feature type="region of interest" description="Disordered" evidence="1">
    <location>
        <begin position="176"/>
        <end position="215"/>
    </location>
</feature>
<feature type="compositionally biased region" description="Polar residues" evidence="1">
    <location>
        <begin position="83"/>
        <end position="100"/>
    </location>
</feature>
<dbReference type="Proteomes" id="UP000694844">
    <property type="component" value="Chromosome 3"/>
</dbReference>
<feature type="region of interest" description="Disordered" evidence="1">
    <location>
        <begin position="52"/>
        <end position="100"/>
    </location>
</feature>